<reference evidence="2" key="2">
    <citation type="journal article" date="2018" name="Mol. Plant Microbe Interact.">
        <title>Genome sequence resources for the wheat stripe rust pathogen (Puccinia striiformis f. sp. tritici) and the barley stripe rust pathogen (Puccinia striiformis f. sp. hordei).</title>
        <authorList>
            <person name="Xia C."/>
            <person name="Wang M."/>
            <person name="Yin C."/>
            <person name="Cornejo O.E."/>
            <person name="Hulbert S.H."/>
            <person name="Chen X."/>
        </authorList>
    </citation>
    <scope>NUCLEOTIDE SEQUENCE [LARGE SCALE GENOMIC DNA]</scope>
    <source>
        <strain evidence="2">93-210</strain>
    </source>
</reference>
<evidence type="ECO:0000313" key="2">
    <source>
        <dbReference type="Proteomes" id="UP001060170"/>
    </source>
</evidence>
<reference evidence="2" key="1">
    <citation type="journal article" date="2018" name="BMC Genomics">
        <title>Genomic insights into host adaptation between the wheat stripe rust pathogen (Puccinia striiformis f. sp. tritici) and the barley stripe rust pathogen (Puccinia striiformis f. sp. hordei).</title>
        <authorList>
            <person name="Xia C."/>
            <person name="Wang M."/>
            <person name="Yin C."/>
            <person name="Cornejo O.E."/>
            <person name="Hulbert S.H."/>
            <person name="Chen X."/>
        </authorList>
    </citation>
    <scope>NUCLEOTIDE SEQUENCE [LARGE SCALE GENOMIC DNA]</scope>
    <source>
        <strain evidence="2">93-210</strain>
    </source>
</reference>
<comment type="caution">
    <text evidence="1">The sequence shown here is derived from an EMBL/GenBank/DDBJ whole genome shotgun (WGS) entry which is preliminary data.</text>
</comment>
<accession>A0ACC0ED34</accession>
<organism evidence="1 2">
    <name type="scientific">Puccinia striiformis f. sp. tritici</name>
    <dbReference type="NCBI Taxonomy" id="168172"/>
    <lineage>
        <taxon>Eukaryota</taxon>
        <taxon>Fungi</taxon>
        <taxon>Dikarya</taxon>
        <taxon>Basidiomycota</taxon>
        <taxon>Pucciniomycotina</taxon>
        <taxon>Pucciniomycetes</taxon>
        <taxon>Pucciniales</taxon>
        <taxon>Pucciniaceae</taxon>
        <taxon>Puccinia</taxon>
    </lineage>
</organism>
<gene>
    <name evidence="1" type="ORF">MJO28_007167</name>
</gene>
<sequence>MNLECSEISFTRELASLGYVAGAINYDVIHHLTTIEELSSPSTKGDPTYPRGQLQMDHRSAGVESCSSRMILSTMLSERSTDELEPRFHDDWTKFQLLITTVKIPFSPTSYPISSLHSFGFGDHVRASHSLIHWLFNNIELVHLQVTGHLGCKRRRARVPAGEPSLASRRETLRTRPYFVGDGRYARLPTRDE</sequence>
<evidence type="ECO:0000313" key="1">
    <source>
        <dbReference type="EMBL" id="KAI7951483.1"/>
    </source>
</evidence>
<dbReference type="Proteomes" id="UP001060170">
    <property type="component" value="Chromosome 7"/>
</dbReference>
<proteinExistence type="predicted"/>
<dbReference type="EMBL" id="CM045871">
    <property type="protein sequence ID" value="KAI7951483.1"/>
    <property type="molecule type" value="Genomic_DNA"/>
</dbReference>
<reference evidence="1 2" key="3">
    <citation type="journal article" date="2022" name="Microbiol. Spectr.">
        <title>Folding features and dynamics of 3D genome architecture in plant fungal pathogens.</title>
        <authorList>
            <person name="Xia C."/>
        </authorList>
    </citation>
    <scope>NUCLEOTIDE SEQUENCE [LARGE SCALE GENOMIC DNA]</scope>
    <source>
        <strain evidence="1 2">93-210</strain>
    </source>
</reference>
<protein>
    <submittedName>
        <fullName evidence="1">Uncharacterized protein</fullName>
    </submittedName>
</protein>
<keyword evidence="2" id="KW-1185">Reference proteome</keyword>
<name>A0ACC0ED34_9BASI</name>